<dbReference type="Gene3D" id="3.40.1390.10">
    <property type="entry name" value="MurE/MurF, N-terminal domain"/>
    <property type="match status" value="1"/>
</dbReference>
<dbReference type="UniPathway" id="UPA00973"/>
<keyword evidence="4 7" id="KW-0677">Repeat</keyword>
<evidence type="ECO:0000256" key="3">
    <source>
        <dbReference type="ARBA" id="ARBA00022679"/>
    </source>
</evidence>
<proteinExistence type="inferred from homology"/>
<evidence type="ECO:0000256" key="4">
    <source>
        <dbReference type="ARBA" id="ARBA00022737"/>
    </source>
</evidence>
<dbReference type="InterPro" id="IPR020573">
    <property type="entry name" value="UDP_GlcNAc_AcTrfase_non-rep"/>
</dbReference>
<evidence type="ECO:0000256" key="1">
    <source>
        <dbReference type="ARBA" id="ARBA00022516"/>
    </source>
</evidence>
<dbReference type="AlphaFoldDB" id="A0A2N3IAC2"/>
<evidence type="ECO:0000259" key="8">
    <source>
        <dbReference type="Pfam" id="PF04613"/>
    </source>
</evidence>
<sequence length="343" mass="36936">MKFPLTQIAQILSARIEGNADIEISNIAKIQEAQTGDIAFLANPKYEPYIYTTQASAVIVSKNFQPKQALSTTLLIVEDAYTAFSTLLLAYEKLINSPKKGIEQPAFISEKAILGENIYIGAFAYIGENAQIGNHTQIYPNVFVGENVKIGKNTIIYAGAKIYKNCIIGDNCIIHSGAVIGSDGFGFAPQTDGSFQTIPQLGNVVIEDNVSIGANTTIDRATLGATIIKKGVKIDNLVQIAHNVIVGENTVIAAQTGIAGSTEVGANCMFGGQVGIAGHLKITNKVNIGAQSGLGTDVTQENTNWQGSPAMDLKEFYRAYAVFRKLPEIYKKISELERRLNED</sequence>
<dbReference type="InterPro" id="IPR011004">
    <property type="entry name" value="Trimer_LpxA-like_sf"/>
</dbReference>
<accession>A0A2N3IAC2</accession>
<evidence type="ECO:0000313" key="10">
    <source>
        <dbReference type="Proteomes" id="UP000233387"/>
    </source>
</evidence>
<dbReference type="Pfam" id="PF04613">
    <property type="entry name" value="LpxD"/>
    <property type="match status" value="1"/>
</dbReference>
<dbReference type="InterPro" id="IPR001451">
    <property type="entry name" value="Hexapep"/>
</dbReference>
<dbReference type="HAMAP" id="MF_00523">
    <property type="entry name" value="LpxD"/>
    <property type="match status" value="1"/>
</dbReference>
<evidence type="ECO:0000256" key="5">
    <source>
        <dbReference type="ARBA" id="ARBA00023098"/>
    </source>
</evidence>
<comment type="caution">
    <text evidence="9">The sequence shown here is derived from an EMBL/GenBank/DDBJ whole genome shotgun (WGS) entry which is preliminary data.</text>
</comment>
<dbReference type="GO" id="GO:0016020">
    <property type="term" value="C:membrane"/>
    <property type="evidence" value="ECO:0007669"/>
    <property type="project" value="GOC"/>
</dbReference>
<keyword evidence="2 7" id="KW-0441">Lipid A biosynthesis</keyword>
<dbReference type="EMBL" id="NKXO01000036">
    <property type="protein sequence ID" value="PKQ67235.1"/>
    <property type="molecule type" value="Genomic_DNA"/>
</dbReference>
<dbReference type="NCBIfam" id="NF002060">
    <property type="entry name" value="PRK00892.1"/>
    <property type="match status" value="1"/>
</dbReference>
<comment type="similarity">
    <text evidence="7">Belongs to the transferase hexapeptide repeat family. LpxD subfamily.</text>
</comment>
<dbReference type="OrthoDB" id="9784739at2"/>
<dbReference type="PANTHER" id="PTHR43378:SF2">
    <property type="entry name" value="UDP-3-O-ACYLGLUCOSAMINE N-ACYLTRANSFERASE 1, MITOCHONDRIAL-RELATED"/>
    <property type="match status" value="1"/>
</dbReference>
<dbReference type="NCBIfam" id="TIGR01853">
    <property type="entry name" value="lipid_A_lpxD"/>
    <property type="match status" value="1"/>
</dbReference>
<dbReference type="Proteomes" id="UP000233387">
    <property type="component" value="Unassembled WGS sequence"/>
</dbReference>
<dbReference type="InterPro" id="IPR007691">
    <property type="entry name" value="LpxD"/>
</dbReference>
<protein>
    <recommendedName>
        <fullName evidence="7">UDP-3-O-acylglucosamine N-acyltransferase</fullName>
        <ecNumber evidence="7">2.3.1.191</ecNumber>
    </recommendedName>
</protein>
<feature type="domain" description="UDP-3-O-[3-hydroxymyristoyl] glucosamine N-acyltransferase non-repeat region" evidence="8">
    <location>
        <begin position="21"/>
        <end position="88"/>
    </location>
</feature>
<reference evidence="9 10" key="1">
    <citation type="submission" date="2017-06" db="EMBL/GenBank/DDBJ databases">
        <title>Raineya orbicola gen. nov., sp. nov. a slightly thermophilic bacterium of the phylum Bacteroidetes and the description of Raineyaceae fam. nov.</title>
        <authorList>
            <person name="Albuquerque L."/>
            <person name="Polonia A.R.M."/>
            <person name="Barroso C."/>
            <person name="Froufe H.J.C."/>
            <person name="Lage O."/>
            <person name="Lobo-Da-Cunha A."/>
            <person name="Egas C."/>
            <person name="Da Costa M.S."/>
        </authorList>
    </citation>
    <scope>NUCLEOTIDE SEQUENCE [LARGE SCALE GENOMIC DNA]</scope>
    <source>
        <strain evidence="9 10">SPSPC-11</strain>
    </source>
</reference>
<dbReference type="GO" id="GO:0009245">
    <property type="term" value="P:lipid A biosynthetic process"/>
    <property type="evidence" value="ECO:0007669"/>
    <property type="project" value="UniProtKB-UniRule"/>
</dbReference>
<dbReference type="GO" id="GO:0016410">
    <property type="term" value="F:N-acyltransferase activity"/>
    <property type="evidence" value="ECO:0007669"/>
    <property type="project" value="InterPro"/>
</dbReference>
<comment type="pathway">
    <text evidence="7">Bacterial outer membrane biogenesis; LPS lipid A biosynthesis.</text>
</comment>
<dbReference type="Pfam" id="PF00132">
    <property type="entry name" value="Hexapep"/>
    <property type="match status" value="3"/>
</dbReference>
<keyword evidence="5 7" id="KW-0443">Lipid metabolism</keyword>
<evidence type="ECO:0000256" key="6">
    <source>
        <dbReference type="ARBA" id="ARBA00023315"/>
    </source>
</evidence>
<dbReference type="Pfam" id="PF14602">
    <property type="entry name" value="Hexapep_2"/>
    <property type="match status" value="1"/>
</dbReference>
<dbReference type="CDD" id="cd03352">
    <property type="entry name" value="LbH_LpxD"/>
    <property type="match status" value="1"/>
</dbReference>
<name>A0A2N3IAC2_9BACT</name>
<keyword evidence="1 7" id="KW-0444">Lipid biosynthesis</keyword>
<keyword evidence="10" id="KW-1185">Reference proteome</keyword>
<dbReference type="Gene3D" id="2.160.10.10">
    <property type="entry name" value="Hexapeptide repeat proteins"/>
    <property type="match status" value="1"/>
</dbReference>
<keyword evidence="3 7" id="KW-0808">Transferase</keyword>
<evidence type="ECO:0000256" key="7">
    <source>
        <dbReference type="HAMAP-Rule" id="MF_00523"/>
    </source>
</evidence>
<dbReference type="EC" id="2.3.1.191" evidence="7"/>
<dbReference type="GO" id="GO:0103118">
    <property type="term" value="F:UDP-3-O-[(3R)-3-hydroxyacyl]-glucosamine N-acyltransferase activity"/>
    <property type="evidence" value="ECO:0007669"/>
    <property type="project" value="UniProtKB-EC"/>
</dbReference>
<dbReference type="PANTHER" id="PTHR43378">
    <property type="entry name" value="UDP-3-O-ACYLGLUCOSAMINE N-ACYLTRANSFERASE"/>
    <property type="match status" value="1"/>
</dbReference>
<keyword evidence="6 7" id="KW-0012">Acyltransferase</keyword>
<gene>
    <name evidence="7" type="primary">lpxD</name>
    <name evidence="9" type="ORF">Rain11_2097</name>
</gene>
<comment type="subunit">
    <text evidence="7">Homotrimer.</text>
</comment>
<evidence type="ECO:0000313" key="9">
    <source>
        <dbReference type="EMBL" id="PKQ67235.1"/>
    </source>
</evidence>
<evidence type="ECO:0000256" key="2">
    <source>
        <dbReference type="ARBA" id="ARBA00022556"/>
    </source>
</evidence>
<organism evidence="9 10">
    <name type="scientific">Raineya orbicola</name>
    <dbReference type="NCBI Taxonomy" id="2016530"/>
    <lineage>
        <taxon>Bacteria</taxon>
        <taxon>Pseudomonadati</taxon>
        <taxon>Bacteroidota</taxon>
        <taxon>Cytophagia</taxon>
        <taxon>Cytophagales</taxon>
        <taxon>Raineyaceae</taxon>
        <taxon>Raineya</taxon>
    </lineage>
</organism>
<feature type="active site" description="Proton acceptor" evidence="7">
    <location>
        <position position="242"/>
    </location>
</feature>
<comment type="function">
    <text evidence="7">Catalyzes the N-acylation of UDP-3-O-acylglucosamine using 3-hydroxyacyl-ACP as the acyl donor. Is involved in the biosynthesis of lipid A, a phosphorylated glycolipid that anchors the lipopolysaccharide to the outer membrane of the cell.</text>
</comment>
<comment type="catalytic activity">
    <reaction evidence="7">
        <text>a UDP-3-O-[(3R)-3-hydroxyacyl]-alpha-D-glucosamine + a (3R)-hydroxyacyl-[ACP] = a UDP-2-N,3-O-bis[(3R)-3-hydroxyacyl]-alpha-D-glucosamine + holo-[ACP] + H(+)</text>
        <dbReference type="Rhea" id="RHEA:53836"/>
        <dbReference type="Rhea" id="RHEA-COMP:9685"/>
        <dbReference type="Rhea" id="RHEA-COMP:9945"/>
        <dbReference type="ChEBI" id="CHEBI:15378"/>
        <dbReference type="ChEBI" id="CHEBI:64479"/>
        <dbReference type="ChEBI" id="CHEBI:78827"/>
        <dbReference type="ChEBI" id="CHEBI:137740"/>
        <dbReference type="ChEBI" id="CHEBI:137748"/>
        <dbReference type="EC" id="2.3.1.191"/>
    </reaction>
</comment>
<dbReference type="SUPFAM" id="SSF51161">
    <property type="entry name" value="Trimeric LpxA-like enzymes"/>
    <property type="match status" value="1"/>
</dbReference>
<dbReference type="RefSeq" id="WP_101359363.1">
    <property type="nucleotide sequence ID" value="NZ_NKXO01000036.1"/>
</dbReference>